<sequence length="294" mass="31126">MEDGWRHTADRERGGRRPTGAPRLRVVRHDGRVDTQGYSFDNASDQATAHHDALAGLLDGPTRAALTELGELTGRRCLEVAAGAGSIALWLAGRAAEVVATDIAPQHIPARPGLVVRREDIVTDQPPGTFDLVHARLVLGHLPRREEALRRMVAALRPGGALLIGEFAHPPADFVADAPDAATADLLIRYLAAHVATLTARGLDTGWARRAPAVFVDAGLTDVRSGTTADQWRGGDPGCRLLRAGIPQLRAALLTHGVTDADLTATMAALDDPRVVVNGFPFVQISGRAPANPA</sequence>
<dbReference type="EMBL" id="MZMV01000006">
    <property type="protein sequence ID" value="OWV11130.1"/>
    <property type="molecule type" value="Genomic_DNA"/>
</dbReference>
<organism evidence="3 4">
    <name type="scientific">Micromonospora wenchangensis</name>
    <dbReference type="NCBI Taxonomy" id="1185415"/>
    <lineage>
        <taxon>Bacteria</taxon>
        <taxon>Bacillati</taxon>
        <taxon>Actinomycetota</taxon>
        <taxon>Actinomycetes</taxon>
        <taxon>Micromonosporales</taxon>
        <taxon>Micromonosporaceae</taxon>
        <taxon>Micromonospora</taxon>
    </lineage>
</organism>
<dbReference type="Pfam" id="PF13489">
    <property type="entry name" value="Methyltransf_23"/>
    <property type="match status" value="1"/>
</dbReference>
<proteinExistence type="predicted"/>
<accession>A0A246RRU3</accession>
<gene>
    <name evidence="3" type="ORF">B5D80_05265</name>
</gene>
<evidence type="ECO:0000256" key="2">
    <source>
        <dbReference type="SAM" id="MobiDB-lite"/>
    </source>
</evidence>
<name>A0A246RRU3_9ACTN</name>
<dbReference type="SUPFAM" id="SSF53335">
    <property type="entry name" value="S-adenosyl-L-methionine-dependent methyltransferases"/>
    <property type="match status" value="1"/>
</dbReference>
<feature type="compositionally biased region" description="Basic and acidic residues" evidence="2">
    <location>
        <begin position="1"/>
        <end position="15"/>
    </location>
</feature>
<keyword evidence="1" id="KW-0808">Transferase</keyword>
<evidence type="ECO:0000313" key="3">
    <source>
        <dbReference type="EMBL" id="OWV11130.1"/>
    </source>
</evidence>
<dbReference type="AlphaFoldDB" id="A0A246RRU3"/>
<dbReference type="PANTHER" id="PTHR43861:SF3">
    <property type="entry name" value="PUTATIVE (AFU_ORTHOLOGUE AFUA_2G14390)-RELATED"/>
    <property type="match status" value="1"/>
</dbReference>
<feature type="region of interest" description="Disordered" evidence="2">
    <location>
        <begin position="1"/>
        <end position="23"/>
    </location>
</feature>
<dbReference type="PANTHER" id="PTHR43861">
    <property type="entry name" value="TRANS-ACONITATE 2-METHYLTRANSFERASE-RELATED"/>
    <property type="match status" value="1"/>
</dbReference>
<dbReference type="InterPro" id="IPR029063">
    <property type="entry name" value="SAM-dependent_MTases_sf"/>
</dbReference>
<reference evidence="3 4" key="1">
    <citation type="submission" date="2017-03" db="EMBL/GenBank/DDBJ databases">
        <title>Whole genome sequence of Micromonospora wenchangensis, isolated from mangrove soil.</title>
        <authorList>
            <person name="Yang H."/>
        </authorList>
    </citation>
    <scope>NUCLEOTIDE SEQUENCE [LARGE SCALE GENOMIC DNA]</scope>
    <source>
        <strain evidence="3 4">CCTCC AA 2012002</strain>
    </source>
</reference>
<evidence type="ECO:0000313" key="4">
    <source>
        <dbReference type="Proteomes" id="UP000197174"/>
    </source>
</evidence>
<dbReference type="CDD" id="cd02440">
    <property type="entry name" value="AdoMet_MTases"/>
    <property type="match status" value="1"/>
</dbReference>
<evidence type="ECO:0008006" key="5">
    <source>
        <dbReference type="Google" id="ProtNLM"/>
    </source>
</evidence>
<comment type="caution">
    <text evidence="3">The sequence shown here is derived from an EMBL/GenBank/DDBJ whole genome shotgun (WGS) entry which is preliminary data.</text>
</comment>
<dbReference type="GO" id="GO:0016740">
    <property type="term" value="F:transferase activity"/>
    <property type="evidence" value="ECO:0007669"/>
    <property type="project" value="UniProtKB-KW"/>
</dbReference>
<keyword evidence="4" id="KW-1185">Reference proteome</keyword>
<dbReference type="Gene3D" id="3.40.50.150">
    <property type="entry name" value="Vaccinia Virus protein VP39"/>
    <property type="match status" value="1"/>
</dbReference>
<protein>
    <recommendedName>
        <fullName evidence="5">SAM-dependent methyltransferase</fullName>
    </recommendedName>
</protein>
<evidence type="ECO:0000256" key="1">
    <source>
        <dbReference type="ARBA" id="ARBA00022679"/>
    </source>
</evidence>
<dbReference type="Proteomes" id="UP000197174">
    <property type="component" value="Unassembled WGS sequence"/>
</dbReference>